<evidence type="ECO:0000256" key="1">
    <source>
        <dbReference type="SAM" id="Coils"/>
    </source>
</evidence>
<sequence>MLKKLTIDKLAAMTAREFYDSRNYLDKRLHEVEERILHAIEGLEFKTASYASSWSRDFDRLHERVEELNERVSAIEGKPRK</sequence>
<name>A0A1G2KQ88_9BACT</name>
<dbReference type="STRING" id="1802271.A3C11_01880"/>
<dbReference type="AlphaFoldDB" id="A0A1G2KQ88"/>
<evidence type="ECO:0000313" key="2">
    <source>
        <dbReference type="EMBL" id="OHA00631.1"/>
    </source>
</evidence>
<dbReference type="EMBL" id="MHQJ01000041">
    <property type="protein sequence ID" value="OHA00631.1"/>
    <property type="molecule type" value="Genomic_DNA"/>
</dbReference>
<gene>
    <name evidence="2" type="ORF">A3C11_01880</name>
</gene>
<reference evidence="2 3" key="1">
    <citation type="journal article" date="2016" name="Nat. Commun.">
        <title>Thousands of microbial genomes shed light on interconnected biogeochemical processes in an aquifer system.</title>
        <authorList>
            <person name="Anantharaman K."/>
            <person name="Brown C.T."/>
            <person name="Hug L.A."/>
            <person name="Sharon I."/>
            <person name="Castelle C.J."/>
            <person name="Probst A.J."/>
            <person name="Thomas B.C."/>
            <person name="Singh A."/>
            <person name="Wilkins M.J."/>
            <person name="Karaoz U."/>
            <person name="Brodie E.L."/>
            <person name="Williams K.H."/>
            <person name="Hubbard S.S."/>
            <person name="Banfield J.F."/>
        </authorList>
    </citation>
    <scope>NUCLEOTIDE SEQUENCE [LARGE SCALE GENOMIC DNA]</scope>
</reference>
<protein>
    <submittedName>
        <fullName evidence="2">Uncharacterized protein</fullName>
    </submittedName>
</protein>
<feature type="coiled-coil region" evidence="1">
    <location>
        <begin position="51"/>
        <end position="78"/>
    </location>
</feature>
<evidence type="ECO:0000313" key="3">
    <source>
        <dbReference type="Proteomes" id="UP000177362"/>
    </source>
</evidence>
<organism evidence="2 3">
    <name type="scientific">Candidatus Sungbacteria bacterium RIFCSPHIGHO2_02_FULL_49_12</name>
    <dbReference type="NCBI Taxonomy" id="1802271"/>
    <lineage>
        <taxon>Bacteria</taxon>
        <taxon>Candidatus Sungiibacteriota</taxon>
    </lineage>
</organism>
<proteinExistence type="predicted"/>
<keyword evidence="1" id="KW-0175">Coiled coil</keyword>
<dbReference type="Proteomes" id="UP000177362">
    <property type="component" value="Unassembled WGS sequence"/>
</dbReference>
<accession>A0A1G2KQ88</accession>
<comment type="caution">
    <text evidence="2">The sequence shown here is derived from an EMBL/GenBank/DDBJ whole genome shotgun (WGS) entry which is preliminary data.</text>
</comment>